<evidence type="ECO:0000313" key="1">
    <source>
        <dbReference type="EMBL" id="AZI31697.1"/>
    </source>
</evidence>
<dbReference type="KEGG" id="ccas:EIB73_00250"/>
<dbReference type="AlphaFoldDB" id="A0A3G8XIS9"/>
<dbReference type="RefSeq" id="WP_125021505.1">
    <property type="nucleotide sequence ID" value="NZ_CP034159.1"/>
</dbReference>
<gene>
    <name evidence="1" type="ORF">EIB73_00250</name>
</gene>
<keyword evidence="2" id="KW-1185">Reference proteome</keyword>
<dbReference type="EMBL" id="CP034159">
    <property type="protein sequence ID" value="AZI31697.1"/>
    <property type="molecule type" value="Genomic_DNA"/>
</dbReference>
<dbReference type="SUPFAM" id="SSF55486">
    <property type="entry name" value="Metalloproteases ('zincins'), catalytic domain"/>
    <property type="match status" value="1"/>
</dbReference>
<accession>A0A3G8XIS9</accession>
<proteinExistence type="predicted"/>
<evidence type="ECO:0000313" key="2">
    <source>
        <dbReference type="Proteomes" id="UP000270185"/>
    </source>
</evidence>
<sequence>MGKESYIGGDYIETTGGDVKNYANEIYNSSSLNQFVQNAGRVISHNVNESPPLINPNIKLKRFIVHFRRPSDYDGKYGFDWLREEYIFPIKMVTNDNNGTPINAATPLCKNVNKLKQEYLTGVKNSIVPYGIKYYPAWLSIFAHTTTKEFAHGSRMHTSGISLDLQFDEIDSIVSDGTEIILESKNKHLKISPGKIPISEVLATKKTSRNINGKNINFYKLNKKVTIKCEGGALNQDEEIKVFAKLKDNNTGIEEKQEVGKLMVYKNNVIPKAEIVVVNVITPGNSAQLKDDFQYLFKNQSFNQALIRAEISIDTKFDINLLPLEDADVINFKQKMSGNDSEFIKNTLGVLYDRYGKFKAVGGINGNQNKKTYLFLTSLTAGNVLGSCSIDSNRNWGNFYIVYNAGLKDGHTIMHECGHSLSLPHVFQEGARAKHTFYHGYTDNYMDYTWQAGVFRNGTLFSSGANAHKGKMYSFFKWQWDIMRGDRSLTHNY</sequence>
<protein>
    <submittedName>
        <fullName evidence="1">Uncharacterized protein</fullName>
    </submittedName>
</protein>
<name>A0A3G8XIS9_9FLAO</name>
<organism evidence="1 2">
    <name type="scientific">Kaistella carnis</name>
    <dbReference type="NCBI Taxonomy" id="1241979"/>
    <lineage>
        <taxon>Bacteria</taxon>
        <taxon>Pseudomonadati</taxon>
        <taxon>Bacteroidota</taxon>
        <taxon>Flavobacteriia</taxon>
        <taxon>Flavobacteriales</taxon>
        <taxon>Weeksellaceae</taxon>
        <taxon>Chryseobacterium group</taxon>
        <taxon>Kaistella</taxon>
    </lineage>
</organism>
<dbReference type="Proteomes" id="UP000270185">
    <property type="component" value="Chromosome"/>
</dbReference>
<reference evidence="2" key="1">
    <citation type="submission" date="2018-11" db="EMBL/GenBank/DDBJ databases">
        <title>Proposal to divide the Flavobacteriaceae and reorganize its genera based on Amino Acid Identity values calculated from whole genome sequences.</title>
        <authorList>
            <person name="Nicholson A.C."/>
            <person name="Gulvik C.A."/>
            <person name="Whitney A.M."/>
            <person name="Humrighouse B.W."/>
            <person name="Bell M."/>
            <person name="Holmes B."/>
            <person name="Steigerwalt A.G."/>
            <person name="Villarma A."/>
            <person name="Sheth M."/>
            <person name="Batra D."/>
            <person name="Pryor J."/>
            <person name="Bernardet J.-F."/>
            <person name="Hugo C."/>
            <person name="Kampfer P."/>
            <person name="Newman J.D."/>
            <person name="McQuiston J.R."/>
        </authorList>
    </citation>
    <scope>NUCLEOTIDE SEQUENCE [LARGE SCALE GENOMIC DNA]</scope>
    <source>
        <strain evidence="2">G0081</strain>
    </source>
</reference>
<dbReference type="OrthoDB" id="6717961at2"/>